<dbReference type="AlphaFoldDB" id="A0A6C0IVG7"/>
<dbReference type="InterPro" id="IPR012394">
    <property type="entry name" value="Aldehyde_DH_NAD(P)"/>
</dbReference>
<feature type="domain" description="Aldehyde dehydrogenase" evidence="3">
    <location>
        <begin position="3"/>
        <end position="415"/>
    </location>
</feature>
<dbReference type="InterPro" id="IPR015590">
    <property type="entry name" value="Aldehyde_DH_dom"/>
</dbReference>
<dbReference type="EMBL" id="MN740274">
    <property type="protein sequence ID" value="QHT97304.1"/>
    <property type="molecule type" value="Genomic_DNA"/>
</dbReference>
<evidence type="ECO:0000259" key="3">
    <source>
        <dbReference type="Pfam" id="PF00171"/>
    </source>
</evidence>
<dbReference type="InterPro" id="IPR016162">
    <property type="entry name" value="Ald_DH_N"/>
</dbReference>
<evidence type="ECO:0000313" key="4">
    <source>
        <dbReference type="EMBL" id="QHT97304.1"/>
    </source>
</evidence>
<dbReference type="PROSITE" id="PS00687">
    <property type="entry name" value="ALDEHYDE_DEHYDR_GLU"/>
    <property type="match status" value="1"/>
</dbReference>
<dbReference type="Gene3D" id="3.40.309.10">
    <property type="entry name" value="Aldehyde Dehydrogenase, Chain A, domain 2"/>
    <property type="match status" value="1"/>
</dbReference>
<evidence type="ECO:0000256" key="2">
    <source>
        <dbReference type="ARBA" id="ARBA00023002"/>
    </source>
</evidence>
<comment type="similarity">
    <text evidence="1">Belongs to the aldehyde dehydrogenase family.</text>
</comment>
<reference evidence="4" key="1">
    <citation type="journal article" date="2020" name="Nature">
        <title>Giant virus diversity and host interactions through global metagenomics.</title>
        <authorList>
            <person name="Schulz F."/>
            <person name="Roux S."/>
            <person name="Paez-Espino D."/>
            <person name="Jungbluth S."/>
            <person name="Walsh D.A."/>
            <person name="Denef V.J."/>
            <person name="McMahon K.D."/>
            <person name="Konstantinidis K.T."/>
            <person name="Eloe-Fadrosh E.A."/>
            <person name="Kyrpides N.C."/>
            <person name="Woyke T."/>
        </authorList>
    </citation>
    <scope>NUCLEOTIDE SEQUENCE</scope>
    <source>
        <strain evidence="4">GVMAG-M-3300025138-11</strain>
    </source>
</reference>
<dbReference type="GO" id="GO:0005737">
    <property type="term" value="C:cytoplasm"/>
    <property type="evidence" value="ECO:0007669"/>
    <property type="project" value="TreeGrafter"/>
</dbReference>
<sequence>MITLDERKNTLKTLNLLLENERDNICCALKKDLNKNHFETYYLEIRQVQHDIQYHLDNIDYWINEKIFINPFRYLTLFLTGNAKVEIEYKPRGKVLIIGAWNYPINLCLQPLVGSISAGNKTLVVFPAQEYTPVTSNLMIKLFDKYFNNDKSICAIIGGKNNVTIELQKKWDYIFYTGSLNVGKQIYLEAAKKFTPISLELGGKSPCIVEEQYNMKLLVKRIVWGKLVNCGQTCISPDYFLVDKKYGDKFVKLLIDTIKEFYGNKIDLSNDYGRIVNNEAFDRLTNIINNDKNNIIYGGNINKENLYIQPTIINFKTDKETFLNSLCMKAEIFGPILPIYYYENKVEINKILEINPDPLVTYLFCKDNDFLDNFRTGSLIINDTLIQMASPIPFGGIGNSGIGQYHGKYSFELFSYKRPKLIRKTYGEIPARFPPYNIFWKKKMIAISQIIFSFRYLNKLYEIIKNTWIYILLLLMLYKKLYIFN</sequence>
<dbReference type="PIRSF" id="PIRSF036492">
    <property type="entry name" value="ALDH"/>
    <property type="match status" value="1"/>
</dbReference>
<dbReference type="GO" id="GO:0006081">
    <property type="term" value="P:aldehyde metabolic process"/>
    <property type="evidence" value="ECO:0007669"/>
    <property type="project" value="InterPro"/>
</dbReference>
<dbReference type="PANTHER" id="PTHR43570">
    <property type="entry name" value="ALDEHYDE DEHYDROGENASE"/>
    <property type="match status" value="1"/>
</dbReference>
<evidence type="ECO:0000256" key="1">
    <source>
        <dbReference type="ARBA" id="ARBA00009986"/>
    </source>
</evidence>
<dbReference type="InterPro" id="IPR016161">
    <property type="entry name" value="Ald_DH/histidinol_DH"/>
</dbReference>
<dbReference type="SUPFAM" id="SSF53720">
    <property type="entry name" value="ALDH-like"/>
    <property type="match status" value="1"/>
</dbReference>
<proteinExistence type="inferred from homology"/>
<accession>A0A6C0IVG7</accession>
<organism evidence="4">
    <name type="scientific">viral metagenome</name>
    <dbReference type="NCBI Taxonomy" id="1070528"/>
    <lineage>
        <taxon>unclassified sequences</taxon>
        <taxon>metagenomes</taxon>
        <taxon>organismal metagenomes</taxon>
    </lineage>
</organism>
<dbReference type="InterPro" id="IPR016163">
    <property type="entry name" value="Ald_DH_C"/>
</dbReference>
<keyword evidence="2" id="KW-0560">Oxidoreductase</keyword>
<protein>
    <recommendedName>
        <fullName evidence="3">Aldehyde dehydrogenase domain-containing protein</fullName>
    </recommendedName>
</protein>
<name>A0A6C0IVG7_9ZZZZ</name>
<dbReference type="GO" id="GO:0004029">
    <property type="term" value="F:aldehyde dehydrogenase (NAD+) activity"/>
    <property type="evidence" value="ECO:0007669"/>
    <property type="project" value="TreeGrafter"/>
</dbReference>
<dbReference type="Gene3D" id="3.40.605.10">
    <property type="entry name" value="Aldehyde Dehydrogenase, Chain A, domain 1"/>
    <property type="match status" value="1"/>
</dbReference>
<dbReference type="Pfam" id="PF00171">
    <property type="entry name" value="Aldedh"/>
    <property type="match status" value="1"/>
</dbReference>
<dbReference type="InterPro" id="IPR029510">
    <property type="entry name" value="Ald_DH_CS_GLU"/>
</dbReference>
<dbReference type="PANTHER" id="PTHR43570:SF16">
    <property type="entry name" value="ALDEHYDE DEHYDROGENASE TYPE III, ISOFORM Q"/>
    <property type="match status" value="1"/>
</dbReference>